<evidence type="ECO:0000313" key="2">
    <source>
        <dbReference type="Proteomes" id="UP000037035"/>
    </source>
</evidence>
<gene>
    <name evidence="1" type="ORF">VP01_5009g1</name>
</gene>
<proteinExistence type="predicted"/>
<evidence type="ECO:0000313" key="1">
    <source>
        <dbReference type="EMBL" id="KNZ49432.1"/>
    </source>
</evidence>
<accession>A0A0L6UMF9</accession>
<dbReference type="Proteomes" id="UP000037035">
    <property type="component" value="Unassembled WGS sequence"/>
</dbReference>
<dbReference type="AlphaFoldDB" id="A0A0L6UMF9"/>
<dbReference type="EMBL" id="LAVV01010176">
    <property type="protein sequence ID" value="KNZ49432.1"/>
    <property type="molecule type" value="Genomic_DNA"/>
</dbReference>
<comment type="caution">
    <text evidence="1">The sequence shown here is derived from an EMBL/GenBank/DDBJ whole genome shotgun (WGS) entry which is preliminary data.</text>
</comment>
<protein>
    <submittedName>
        <fullName evidence="1">Uncharacterized protein</fullName>
    </submittedName>
</protein>
<name>A0A0L6UMF9_9BASI</name>
<organism evidence="1 2">
    <name type="scientific">Puccinia sorghi</name>
    <dbReference type="NCBI Taxonomy" id="27349"/>
    <lineage>
        <taxon>Eukaryota</taxon>
        <taxon>Fungi</taxon>
        <taxon>Dikarya</taxon>
        <taxon>Basidiomycota</taxon>
        <taxon>Pucciniomycotina</taxon>
        <taxon>Pucciniomycetes</taxon>
        <taxon>Pucciniales</taxon>
        <taxon>Pucciniaceae</taxon>
        <taxon>Puccinia</taxon>
    </lineage>
</organism>
<keyword evidence="2" id="KW-1185">Reference proteome</keyword>
<dbReference type="VEuPathDB" id="FungiDB:VP01_5009g1"/>
<reference evidence="1 2" key="1">
    <citation type="submission" date="2015-08" db="EMBL/GenBank/DDBJ databases">
        <title>Next Generation Sequencing and Analysis of the Genome of Puccinia sorghi L Schw, the Causal Agent of Maize Common Rust.</title>
        <authorList>
            <person name="Rochi L."/>
            <person name="Burguener G."/>
            <person name="Darino M."/>
            <person name="Turjanski A."/>
            <person name="Kreff E."/>
            <person name="Dieguez M.J."/>
            <person name="Sacco F."/>
        </authorList>
    </citation>
    <scope>NUCLEOTIDE SEQUENCE [LARGE SCALE GENOMIC DNA]</scope>
    <source>
        <strain evidence="1 2">RO10H11247</strain>
    </source>
</reference>
<sequence length="291" mass="34226">MLSSQNHNLSLVFSLYKLSVHWMNPLNMKFLKSLINHRKKRHPTTLLKECKGYQTIIISTPRAKPHQRKLQILSNNTRSMPPREMKVRTLTFRFSHLINQHLTEFERQVKIDYKGVELEEKNFNHSVALEEKKWDHGIKLEKKKLDWEKEEKKKTGGLRWPKDIERLTIFFKYVLNHFFIRSRDLLHRHSDLEGVLEGRFRQEYAVDYQAHSKIPLNPEKLIPHESSGKTNSPPFISKFSSTKLPVVCSIGIHMKNVKGEHNCLCGVCWQRSYLKLGSNPGALRELCCFLT</sequence>